<dbReference type="EMBL" id="MW117965">
    <property type="protein sequence ID" value="QPB07947.1"/>
    <property type="molecule type" value="Genomic_DNA"/>
</dbReference>
<protein>
    <submittedName>
        <fullName evidence="1">Uncharacterized protein</fullName>
    </submittedName>
</protein>
<dbReference type="GeneID" id="77946643"/>
<proteinExistence type="predicted"/>
<name>A0A873W9V9_9CAUD</name>
<evidence type="ECO:0000313" key="1">
    <source>
        <dbReference type="EMBL" id="QPB07947.1"/>
    </source>
</evidence>
<organism evidence="1 2">
    <name type="scientific">Synechococcus phage S-H38</name>
    <dbReference type="NCBI Taxonomy" id="2783673"/>
    <lineage>
        <taxon>Viruses</taxon>
        <taxon>Duplodnaviria</taxon>
        <taxon>Heunggongvirae</taxon>
        <taxon>Uroviricota</taxon>
        <taxon>Caudoviricetes</taxon>
        <taxon>Pantevenvirales</taxon>
        <taxon>Kyanoviridae</taxon>
        <taxon>Yellowseavirus</taxon>
        <taxon>Yellowseavirus thirtyeight</taxon>
    </lineage>
</organism>
<keyword evidence="2" id="KW-1185">Reference proteome</keyword>
<accession>A0A873W9V9</accession>
<dbReference type="KEGG" id="vg:77946643"/>
<reference evidence="1" key="1">
    <citation type="submission" date="2020-10" db="EMBL/GenBank/DDBJ databases">
        <title>The Isolation and Genome Sequence of a Novel Cyanophage S-H38 from the Yellow Sea, China.</title>
        <authorList>
            <person name="Jiang T."/>
        </authorList>
    </citation>
    <scope>NUCLEOTIDE SEQUENCE</scope>
</reference>
<dbReference type="RefSeq" id="YP_010670438.1">
    <property type="nucleotide sequence ID" value="NC_070964.1"/>
</dbReference>
<dbReference type="Proteomes" id="UP000663144">
    <property type="component" value="Segment"/>
</dbReference>
<sequence length="58" mass="6490">MRIILLGIVLGFGTVIGVNAIQTVNNMQDAKLSRFCQSVPRGASYDDICSPYWTDKRR</sequence>
<evidence type="ECO:0000313" key="2">
    <source>
        <dbReference type="Proteomes" id="UP000663144"/>
    </source>
</evidence>